<proteinExistence type="predicted"/>
<dbReference type="InterPro" id="IPR043519">
    <property type="entry name" value="NT_sf"/>
</dbReference>
<protein>
    <recommendedName>
        <fullName evidence="3">Nucleotidyltransferase</fullName>
    </recommendedName>
</protein>
<reference evidence="1 2" key="1">
    <citation type="journal article" date="2006" name="Science">
        <title>Genome of rice cluster I archaea -- the key methane producers in the rice rhizosphere.</title>
        <authorList>
            <person name="Erkel C."/>
            <person name="Kube M."/>
            <person name="Reinhardt R."/>
            <person name="Liesack W."/>
        </authorList>
    </citation>
    <scope>NUCLEOTIDE SEQUENCE [LARGE SCALE GENOMIC DNA]</scope>
    <source>
        <strain evidence="2">DSM 22066 / NBRC 105507 / MRE50</strain>
    </source>
</reference>
<organism evidence="1 2">
    <name type="scientific">Methanocella arvoryzae (strain DSM 22066 / NBRC 105507 / MRE50)</name>
    <dbReference type="NCBI Taxonomy" id="351160"/>
    <lineage>
        <taxon>Archaea</taxon>
        <taxon>Methanobacteriati</taxon>
        <taxon>Methanobacteriota</taxon>
        <taxon>Stenosarchaea group</taxon>
        <taxon>Methanomicrobia</taxon>
        <taxon>Methanocellales</taxon>
        <taxon>Methanocellaceae</taxon>
        <taxon>Methanocella</taxon>
    </lineage>
</organism>
<dbReference type="SUPFAM" id="SSF81301">
    <property type="entry name" value="Nucleotidyltransferase"/>
    <property type="match status" value="1"/>
</dbReference>
<accession>Q0W0P2</accession>
<dbReference type="Gene3D" id="3.30.460.40">
    <property type="match status" value="1"/>
</dbReference>
<evidence type="ECO:0008006" key="3">
    <source>
        <dbReference type="Google" id="ProtNLM"/>
    </source>
</evidence>
<name>Q0W0P2_METAR</name>
<evidence type="ECO:0000313" key="1">
    <source>
        <dbReference type="EMBL" id="CAJ38051.1"/>
    </source>
</evidence>
<dbReference type="RefSeq" id="WP_012034544.1">
    <property type="nucleotide sequence ID" value="NC_009464.1"/>
</dbReference>
<sequence>MISDTNFRIYREAASVLEANGIPYVVGGGIAVMSFGRLRDTKDIDFYIMEDHQDLALHHLAEAGYEVDHMSDVGWLAKAFKEGLTIDFILENVGGLRTDQETLDRGVRRMIGKYEFMIMSPEDLIIRKIMAMRSERNDWFDCISVLSSSYQSFDWDYYIRLANRVNPERALSFLLYVRSDREHVVPVPDHVISRMMKNLPCHK</sequence>
<dbReference type="eggNOG" id="arCOG04119">
    <property type="taxonomic scope" value="Archaea"/>
</dbReference>
<dbReference type="Proteomes" id="UP000000663">
    <property type="component" value="Chromosome"/>
</dbReference>
<dbReference type="Pfam" id="PF09970">
    <property type="entry name" value="DUF2204"/>
    <property type="match status" value="1"/>
</dbReference>
<gene>
    <name evidence="1" type="ORF">RRC328</name>
</gene>
<dbReference type="InterPro" id="IPR018700">
    <property type="entry name" value="DUF2204"/>
</dbReference>
<dbReference type="GeneID" id="5145467"/>
<dbReference type="STRING" id="351160.RRC328"/>
<dbReference type="OrthoDB" id="147020at2157"/>
<keyword evidence="2" id="KW-1185">Reference proteome</keyword>
<dbReference type="EMBL" id="AM114193">
    <property type="protein sequence ID" value="CAJ38051.1"/>
    <property type="molecule type" value="Genomic_DNA"/>
</dbReference>
<dbReference type="KEGG" id="rci:RRC328"/>
<evidence type="ECO:0000313" key="2">
    <source>
        <dbReference type="Proteomes" id="UP000000663"/>
    </source>
</evidence>
<dbReference type="AlphaFoldDB" id="Q0W0P2"/>